<evidence type="ECO:0008006" key="3">
    <source>
        <dbReference type="Google" id="ProtNLM"/>
    </source>
</evidence>
<dbReference type="AlphaFoldDB" id="A0A6M1SSW2"/>
<evidence type="ECO:0000313" key="1">
    <source>
        <dbReference type="EMBL" id="NGP75188.1"/>
    </source>
</evidence>
<evidence type="ECO:0000313" key="2">
    <source>
        <dbReference type="Proteomes" id="UP000473278"/>
    </source>
</evidence>
<organism evidence="1 2">
    <name type="scientific">Halalkalibaculum roseum</name>
    <dbReference type="NCBI Taxonomy" id="2709311"/>
    <lineage>
        <taxon>Bacteria</taxon>
        <taxon>Pseudomonadati</taxon>
        <taxon>Balneolota</taxon>
        <taxon>Balneolia</taxon>
        <taxon>Balneolales</taxon>
        <taxon>Balneolaceae</taxon>
        <taxon>Halalkalibaculum</taxon>
    </lineage>
</organism>
<proteinExistence type="predicted"/>
<dbReference type="Proteomes" id="UP000473278">
    <property type="component" value="Unassembled WGS sequence"/>
</dbReference>
<reference evidence="1 2" key="1">
    <citation type="submission" date="2020-02" db="EMBL/GenBank/DDBJ databases">
        <title>Balneolaceae bacterium YR4-1, complete genome.</title>
        <authorList>
            <person name="Li Y."/>
            <person name="Wu S."/>
        </authorList>
    </citation>
    <scope>NUCLEOTIDE SEQUENCE [LARGE SCALE GENOMIC DNA]</scope>
    <source>
        <strain evidence="1 2">YR4-1</strain>
    </source>
</reference>
<comment type="caution">
    <text evidence="1">The sequence shown here is derived from an EMBL/GenBank/DDBJ whole genome shotgun (WGS) entry which is preliminary data.</text>
</comment>
<dbReference type="EMBL" id="JAALLT010000001">
    <property type="protein sequence ID" value="NGP75188.1"/>
    <property type="molecule type" value="Genomic_DNA"/>
</dbReference>
<name>A0A6M1SSW2_9BACT</name>
<protein>
    <recommendedName>
        <fullName evidence="3">VWA domain-containing protein</fullName>
    </recommendedName>
</protein>
<gene>
    <name evidence="1" type="ORF">G3570_00975</name>
</gene>
<dbReference type="RefSeq" id="WP_165138272.1">
    <property type="nucleotide sequence ID" value="NZ_JAALLT010000001.1"/>
</dbReference>
<accession>A0A6M1SSW2</accession>
<dbReference type="PROSITE" id="PS51257">
    <property type="entry name" value="PROKAR_LIPOPROTEIN"/>
    <property type="match status" value="1"/>
</dbReference>
<sequence>MSTIKKVAISLLTGLMFIVIGCSLNTEQKPRLSLFVGVDISGSFINSGYFDESLNFLAHYIYAHLESIDDLEEPNVLFVSSIGGAQPDEPKTFYPIQTFENKSVEEIEERLHEIFPDTVQNPITDFNAFFEQVALTLRNKNLVLRPVSVVMVSDGVPDIKKDGETDFRSLDLSPLEQLSRNITIRVLYTDPVTGRNWQTKVPRRRVKIWTQDAEVMTTWNDSTIYLHDKPILEQARWTEWVKDNVDFGVRARRVD</sequence>
<keyword evidence="2" id="KW-1185">Reference proteome</keyword>